<name>A0AA37TIR6_9HYPH</name>
<dbReference type="SUPFAM" id="SSF102712">
    <property type="entry name" value="JAB1/MPN domain"/>
    <property type="match status" value="1"/>
</dbReference>
<keyword evidence="4" id="KW-0862">Zinc</keyword>
<evidence type="ECO:0000259" key="6">
    <source>
        <dbReference type="Pfam" id="PF14464"/>
    </source>
</evidence>
<evidence type="ECO:0000313" key="8">
    <source>
        <dbReference type="Proteomes" id="UP001157440"/>
    </source>
</evidence>
<gene>
    <name evidence="7" type="ORF">GCM10007890_48770</name>
</gene>
<dbReference type="Gene3D" id="3.40.140.10">
    <property type="entry name" value="Cytidine Deaminase, domain 2"/>
    <property type="match status" value="1"/>
</dbReference>
<feature type="domain" description="JAB" evidence="6">
    <location>
        <begin position="8"/>
        <end position="130"/>
    </location>
</feature>
<dbReference type="Proteomes" id="UP001157440">
    <property type="component" value="Unassembled WGS sequence"/>
</dbReference>
<protein>
    <recommendedName>
        <fullName evidence="6">JAB domain-containing protein</fullName>
    </recommendedName>
</protein>
<evidence type="ECO:0000256" key="2">
    <source>
        <dbReference type="ARBA" id="ARBA00022723"/>
    </source>
</evidence>
<keyword evidence="2" id="KW-0479">Metal-binding</keyword>
<keyword evidence="1" id="KW-0645">Protease</keyword>
<dbReference type="GO" id="GO:0006508">
    <property type="term" value="P:proteolysis"/>
    <property type="evidence" value="ECO:0007669"/>
    <property type="project" value="UniProtKB-KW"/>
</dbReference>
<dbReference type="InterPro" id="IPR028090">
    <property type="entry name" value="JAB_dom_prok"/>
</dbReference>
<keyword evidence="5" id="KW-0482">Metalloprotease</keyword>
<keyword evidence="8" id="KW-1185">Reference proteome</keyword>
<reference evidence="8" key="1">
    <citation type="journal article" date="2019" name="Int. J. Syst. Evol. Microbiol.">
        <title>The Global Catalogue of Microorganisms (GCM) 10K type strain sequencing project: providing services to taxonomists for standard genome sequencing and annotation.</title>
        <authorList>
            <consortium name="The Broad Institute Genomics Platform"/>
            <consortium name="The Broad Institute Genome Sequencing Center for Infectious Disease"/>
            <person name="Wu L."/>
            <person name="Ma J."/>
        </authorList>
    </citation>
    <scope>NUCLEOTIDE SEQUENCE [LARGE SCALE GENOMIC DNA]</scope>
    <source>
        <strain evidence="8">NBRC 103632</strain>
    </source>
</reference>
<evidence type="ECO:0000313" key="7">
    <source>
        <dbReference type="EMBL" id="GLS72862.1"/>
    </source>
</evidence>
<dbReference type="RefSeq" id="WP_160532425.1">
    <property type="nucleotide sequence ID" value="NZ_BPQZ01000003.1"/>
</dbReference>
<proteinExistence type="predicted"/>
<dbReference type="AlphaFoldDB" id="A0AA37TIR6"/>
<dbReference type="GO" id="GO:0008237">
    <property type="term" value="F:metallopeptidase activity"/>
    <property type="evidence" value="ECO:0007669"/>
    <property type="project" value="UniProtKB-KW"/>
</dbReference>
<dbReference type="Pfam" id="PF14464">
    <property type="entry name" value="Prok-JAB"/>
    <property type="match status" value="1"/>
</dbReference>
<comment type="caution">
    <text evidence="7">The sequence shown here is derived from an EMBL/GenBank/DDBJ whole genome shotgun (WGS) entry which is preliminary data.</text>
</comment>
<dbReference type="GO" id="GO:0046872">
    <property type="term" value="F:metal ion binding"/>
    <property type="evidence" value="ECO:0007669"/>
    <property type="project" value="UniProtKB-KW"/>
</dbReference>
<evidence type="ECO:0000256" key="5">
    <source>
        <dbReference type="ARBA" id="ARBA00023049"/>
    </source>
</evidence>
<accession>A0AA37TIR6</accession>
<keyword evidence="3" id="KW-0378">Hydrolase</keyword>
<dbReference type="EMBL" id="BSPL01000023">
    <property type="protein sequence ID" value="GLS72862.1"/>
    <property type="molecule type" value="Genomic_DNA"/>
</dbReference>
<organism evidence="7 8">
    <name type="scientific">Methylobacterium tardum</name>
    <dbReference type="NCBI Taxonomy" id="374432"/>
    <lineage>
        <taxon>Bacteria</taxon>
        <taxon>Pseudomonadati</taxon>
        <taxon>Pseudomonadota</taxon>
        <taxon>Alphaproteobacteria</taxon>
        <taxon>Hyphomicrobiales</taxon>
        <taxon>Methylobacteriaceae</taxon>
        <taxon>Methylobacterium</taxon>
    </lineage>
</organism>
<evidence type="ECO:0000256" key="3">
    <source>
        <dbReference type="ARBA" id="ARBA00022801"/>
    </source>
</evidence>
<evidence type="ECO:0000256" key="4">
    <source>
        <dbReference type="ARBA" id="ARBA00022833"/>
    </source>
</evidence>
<sequence>MTRLAIPRRLLELCVAAADAALPHEEGGILLGSRDGRGDRFVRHVIGSGPGARRARTWLEVDHDWQNRRIRDLADRGGDVAFLADWHSHPDATDAALSRLDVATLAKLAGFTPLGCPDPAMMILFRGADGWRAGAWRLAPGARRPRGVAPVGVEVVDEVTP</sequence>
<evidence type="ECO:0000256" key="1">
    <source>
        <dbReference type="ARBA" id="ARBA00022670"/>
    </source>
</evidence>